<feature type="domain" description="DUF1266" evidence="1">
    <location>
        <begin position="190"/>
        <end position="384"/>
    </location>
</feature>
<gene>
    <name evidence="2" type="ORF">GCM10010387_25720</name>
</gene>
<dbReference type="InterPro" id="IPR009677">
    <property type="entry name" value="DUF1266"/>
</dbReference>
<sequence>MNAIPGAPWAAPSVTEHLLYEAGARGDTEAQLRVLADAELYIAAPKAEADARPETVVWRVHRDAAGWGHRTVLTRGMLPPWHPEWVFHGVSLKWVAEFGWPDSGQSLSVNPGTPAAVLLDAAPGHRALWLRHYAENERPDGDRLIALRHGALHGPLAYGLACGAHLAVGNGVPWNEVGTVYQEYSRQLESLREGWGITGREEWQRRLNALLDARDSPPEQDFVLRVRERLREGIGQTPTAELWRETAAGHAQDIGADPAAVRGIEELVRRVLRYEARFRADGLLAPDGRVGSTVAYDYGRAVNLARWGLAARFCDPREAEQAIVYAGALGKSAYPSWEGFSAGYALGRVLRFDGEEYGRFYEQNVIAHRLLTENEGSPWRNIPWR</sequence>
<evidence type="ECO:0000313" key="2">
    <source>
        <dbReference type="EMBL" id="GGZ30863.1"/>
    </source>
</evidence>
<dbReference type="Pfam" id="PF06889">
    <property type="entry name" value="DUF1266"/>
    <property type="match status" value="1"/>
</dbReference>
<comment type="caution">
    <text evidence="2">The sequence shown here is derived from an EMBL/GenBank/DDBJ whole genome shotgun (WGS) entry which is preliminary data.</text>
</comment>
<proteinExistence type="predicted"/>
<dbReference type="Proteomes" id="UP000630936">
    <property type="component" value="Unassembled WGS sequence"/>
</dbReference>
<protein>
    <recommendedName>
        <fullName evidence="1">DUF1266 domain-containing protein</fullName>
    </recommendedName>
</protein>
<dbReference type="AlphaFoldDB" id="A0A918Q3B2"/>
<dbReference type="RefSeq" id="WP_190123158.1">
    <property type="nucleotide sequence ID" value="NZ_BMWG01000006.1"/>
</dbReference>
<evidence type="ECO:0000259" key="1">
    <source>
        <dbReference type="Pfam" id="PF06889"/>
    </source>
</evidence>
<reference evidence="2" key="1">
    <citation type="journal article" date="2014" name="Int. J. Syst. Evol. Microbiol.">
        <title>Complete genome sequence of Corynebacterium casei LMG S-19264T (=DSM 44701T), isolated from a smear-ripened cheese.</title>
        <authorList>
            <consortium name="US DOE Joint Genome Institute (JGI-PGF)"/>
            <person name="Walter F."/>
            <person name="Albersmeier A."/>
            <person name="Kalinowski J."/>
            <person name="Ruckert C."/>
        </authorList>
    </citation>
    <scope>NUCLEOTIDE SEQUENCE</scope>
    <source>
        <strain evidence="2">JCM 4988</strain>
    </source>
</reference>
<organism evidence="2 3">
    <name type="scientific">Streptomyces inusitatus</name>
    <dbReference type="NCBI Taxonomy" id="68221"/>
    <lineage>
        <taxon>Bacteria</taxon>
        <taxon>Bacillati</taxon>
        <taxon>Actinomycetota</taxon>
        <taxon>Actinomycetes</taxon>
        <taxon>Kitasatosporales</taxon>
        <taxon>Streptomycetaceae</taxon>
        <taxon>Streptomyces</taxon>
    </lineage>
</organism>
<reference evidence="2" key="2">
    <citation type="submission" date="2020-09" db="EMBL/GenBank/DDBJ databases">
        <authorList>
            <person name="Sun Q."/>
            <person name="Ohkuma M."/>
        </authorList>
    </citation>
    <scope>NUCLEOTIDE SEQUENCE</scope>
    <source>
        <strain evidence="2">JCM 4988</strain>
    </source>
</reference>
<keyword evidence="3" id="KW-1185">Reference proteome</keyword>
<accession>A0A918Q3B2</accession>
<dbReference type="EMBL" id="BMWG01000006">
    <property type="protein sequence ID" value="GGZ30863.1"/>
    <property type="molecule type" value="Genomic_DNA"/>
</dbReference>
<name>A0A918Q3B2_9ACTN</name>
<evidence type="ECO:0000313" key="3">
    <source>
        <dbReference type="Proteomes" id="UP000630936"/>
    </source>
</evidence>